<dbReference type="EMBL" id="SGKT01000025">
    <property type="protein sequence ID" value="NEZ76033.1"/>
    <property type="molecule type" value="Genomic_DNA"/>
</dbReference>
<dbReference type="Pfam" id="PF14163">
    <property type="entry name" value="SieB"/>
    <property type="match status" value="1"/>
</dbReference>
<feature type="transmembrane region" description="Helical" evidence="1">
    <location>
        <begin position="12"/>
        <end position="33"/>
    </location>
</feature>
<organism evidence="2">
    <name type="scientific">Clostridium botulinum</name>
    <dbReference type="NCBI Taxonomy" id="1491"/>
    <lineage>
        <taxon>Bacteria</taxon>
        <taxon>Bacillati</taxon>
        <taxon>Bacillota</taxon>
        <taxon>Clostridia</taxon>
        <taxon>Eubacteriales</taxon>
        <taxon>Clostridiaceae</taxon>
        <taxon>Clostridium</taxon>
    </lineage>
</organism>
<keyword evidence="1" id="KW-0812">Transmembrane</keyword>
<accession>A0A6G4CRH8</accession>
<name>A0A6G4CRH8_CLOBO</name>
<evidence type="ECO:0000256" key="1">
    <source>
        <dbReference type="SAM" id="Phobius"/>
    </source>
</evidence>
<keyword evidence="1" id="KW-0472">Membrane</keyword>
<protein>
    <submittedName>
        <fullName evidence="2">Conjugal transfer protein</fullName>
    </submittedName>
</protein>
<reference evidence="2" key="1">
    <citation type="submission" date="2019-02" db="EMBL/GenBank/DDBJ databases">
        <title>Genome sequencing of Clostridium botulinum clinical isolates.</title>
        <authorList>
            <person name="Brunt J."/>
            <person name="Van Vliet A.H.M."/>
            <person name="Stringer S.C."/>
            <person name="Grant K.A."/>
            <person name="Carter A.C."/>
            <person name="Peck M.W."/>
        </authorList>
    </citation>
    <scope>NUCLEOTIDE SEQUENCE</scope>
    <source>
        <strain evidence="2">H114400598</strain>
    </source>
</reference>
<gene>
    <name evidence="2" type="ORF">EXM56_12015</name>
</gene>
<comment type="caution">
    <text evidence="2">The sequence shown here is derived from an EMBL/GenBank/DDBJ whole genome shotgun (WGS) entry which is preliminary data.</text>
</comment>
<keyword evidence="1" id="KW-1133">Transmembrane helix</keyword>
<sequence length="169" mass="19528">MKDFIDFLKLPPNILGALSIASGTLLFLPNNIMKKFYMLEFREKYGFTIGIVFLVSLSILIVLIISKIYKYFSNKILEKKLPKAQIKYLKGLNDNQVEVIKEFLSDPTYTLTLPVNNGLVIGLQHFNVITPAGQNHLVDMIDPQIKYFLQPWVIKRINEDDELRVKFYG</sequence>
<proteinExistence type="predicted"/>
<feature type="transmembrane region" description="Helical" evidence="1">
    <location>
        <begin position="45"/>
        <end position="65"/>
    </location>
</feature>
<evidence type="ECO:0000313" key="2">
    <source>
        <dbReference type="EMBL" id="NEZ76033.1"/>
    </source>
</evidence>
<dbReference type="AlphaFoldDB" id="A0A6G4CRH8"/>
<dbReference type="InterPro" id="IPR025982">
    <property type="entry name" value="SieB"/>
</dbReference>